<organism evidence="10 11">
    <name type="scientific">Anaerocolumna aminovalerica</name>
    <dbReference type="NCBI Taxonomy" id="1527"/>
    <lineage>
        <taxon>Bacteria</taxon>
        <taxon>Bacillati</taxon>
        <taxon>Bacillota</taxon>
        <taxon>Clostridia</taxon>
        <taxon>Lachnospirales</taxon>
        <taxon>Lachnospiraceae</taxon>
        <taxon>Anaerocolumna</taxon>
    </lineage>
</organism>
<feature type="domain" description="ABC transmembrane type-1" evidence="9">
    <location>
        <begin position="366"/>
        <end position="561"/>
    </location>
</feature>
<feature type="transmembrane region" description="Helical" evidence="8">
    <location>
        <begin position="404"/>
        <end position="425"/>
    </location>
</feature>
<dbReference type="Proteomes" id="UP000198806">
    <property type="component" value="Unassembled WGS sequence"/>
</dbReference>
<evidence type="ECO:0000256" key="6">
    <source>
        <dbReference type="ARBA" id="ARBA00022989"/>
    </source>
</evidence>
<keyword evidence="3" id="KW-1003">Cell membrane</keyword>
<feature type="transmembrane region" description="Helical" evidence="8">
    <location>
        <begin position="79"/>
        <end position="101"/>
    </location>
</feature>
<keyword evidence="4" id="KW-0997">Cell inner membrane</keyword>
<feature type="domain" description="ABC transmembrane type-1" evidence="9">
    <location>
        <begin position="75"/>
        <end position="278"/>
    </location>
</feature>
<keyword evidence="5 8" id="KW-0812">Transmembrane</keyword>
<dbReference type="OrthoDB" id="57323at2"/>
<dbReference type="CDD" id="cd06261">
    <property type="entry name" value="TM_PBP2"/>
    <property type="match status" value="2"/>
</dbReference>
<keyword evidence="6 8" id="KW-1133">Transmembrane helix</keyword>
<dbReference type="PANTHER" id="PTHR43357:SF4">
    <property type="entry name" value="INNER MEMBRANE ABC TRANSPORTER PERMEASE PROTEIN YDCV"/>
    <property type="match status" value="1"/>
</dbReference>
<proteinExistence type="inferred from homology"/>
<name>A0A1I5CUC4_9FIRM</name>
<reference evidence="10 11" key="1">
    <citation type="submission" date="2016-10" db="EMBL/GenBank/DDBJ databases">
        <authorList>
            <person name="de Groot N.N."/>
        </authorList>
    </citation>
    <scope>NUCLEOTIDE SEQUENCE [LARGE SCALE GENOMIC DNA]</scope>
    <source>
        <strain evidence="10 11">DSM 1283</strain>
    </source>
</reference>
<dbReference type="GO" id="GO:0055085">
    <property type="term" value="P:transmembrane transport"/>
    <property type="evidence" value="ECO:0007669"/>
    <property type="project" value="InterPro"/>
</dbReference>
<keyword evidence="7 8" id="KW-0472">Membrane</keyword>
<accession>A0A1I5CUC4</accession>
<feature type="transmembrane region" description="Helical" evidence="8">
    <location>
        <begin position="308"/>
        <end position="333"/>
    </location>
</feature>
<evidence type="ECO:0000256" key="5">
    <source>
        <dbReference type="ARBA" id="ARBA00022692"/>
    </source>
</evidence>
<dbReference type="SUPFAM" id="SSF161098">
    <property type="entry name" value="MetI-like"/>
    <property type="match status" value="2"/>
</dbReference>
<feature type="transmembrane region" description="Helical" evidence="8">
    <location>
        <begin position="155"/>
        <end position="177"/>
    </location>
</feature>
<evidence type="ECO:0000259" key="9">
    <source>
        <dbReference type="PROSITE" id="PS50928"/>
    </source>
</evidence>
<evidence type="ECO:0000313" key="11">
    <source>
        <dbReference type="Proteomes" id="UP000198806"/>
    </source>
</evidence>
<dbReference type="InterPro" id="IPR000515">
    <property type="entry name" value="MetI-like"/>
</dbReference>
<feature type="transmembrane region" description="Helical" evidence="8">
    <location>
        <begin position="216"/>
        <end position="240"/>
    </location>
</feature>
<evidence type="ECO:0000256" key="4">
    <source>
        <dbReference type="ARBA" id="ARBA00022519"/>
    </source>
</evidence>
<dbReference type="RefSeq" id="WP_091684332.1">
    <property type="nucleotide sequence ID" value="NZ_BAABFM010000079.1"/>
</dbReference>
<dbReference type="Gene3D" id="1.10.3720.10">
    <property type="entry name" value="MetI-like"/>
    <property type="match status" value="2"/>
</dbReference>
<dbReference type="PANTHER" id="PTHR43357">
    <property type="entry name" value="INNER MEMBRANE ABC TRANSPORTER PERMEASE PROTEIN YDCV"/>
    <property type="match status" value="1"/>
</dbReference>
<sequence length="573" mass="63092">MKKDNSSFSVTKLPISARPWFIYIILAPIFFILLGYVVYPLYRVFIDSFYVDGKFSLELYKRFFSLSSMTNIQATWNSLYISVLSVISCGIVGTALAFLLESYEFPGRKVLKAFAVIPMALPSLIGAISFDFLYGSTGIIPRGLKEIFGLANVPFYLKGIAGVIVVHTFTMYTYFYLPISAALRNRDSSLEEAALNLGASKGQVFRRVTLPMLTPSLIAASLLVFMISMASYTAPLIYGIDRTLTMQIVLSRTNGDLGMASTQSTILTVISVAFLIIMRLYEGKRNYASVSKGAAVHRKEVKSQFKKTLAIVASIIVVIILLLPILTIILISFSEDGTWTYQVLPPKYTITHYVELFTNAKTWRPIKNSLIMSLIATTGNVIFGVMVAYAVNRVKFKGKGIIDKLIMVPWALPGTVVGISLIAAFNVPSVFSFGKVIVATFWIIPLAYFVRHLPLIYRSTYAAFSQTDTSCEEAARGLGANWWYSFCRVVLPMVAGGIASGAILGFVQGIGEFVASILLYTPRSVPISVAIYQKMYSFNFGTACAYGVLQIVLVAILLLISEKLKGDSKISAI</sequence>
<keyword evidence="2 8" id="KW-0813">Transport</keyword>
<dbReference type="AlphaFoldDB" id="A0A1I5CUC4"/>
<dbReference type="GO" id="GO:0005886">
    <property type="term" value="C:plasma membrane"/>
    <property type="evidence" value="ECO:0007669"/>
    <property type="project" value="UniProtKB-SubCell"/>
</dbReference>
<comment type="subcellular location">
    <subcellularLocation>
        <location evidence="1">Cell inner membrane</location>
        <topology evidence="1">Multi-pass membrane protein</topology>
    </subcellularLocation>
    <subcellularLocation>
        <location evidence="8">Cell membrane</location>
        <topology evidence="8">Multi-pass membrane protein</topology>
    </subcellularLocation>
</comment>
<feature type="transmembrane region" description="Helical" evidence="8">
    <location>
        <begin position="489"/>
        <end position="520"/>
    </location>
</feature>
<evidence type="ECO:0000313" key="10">
    <source>
        <dbReference type="EMBL" id="SFN90446.1"/>
    </source>
</evidence>
<keyword evidence="11" id="KW-1185">Reference proteome</keyword>
<evidence type="ECO:0000256" key="2">
    <source>
        <dbReference type="ARBA" id="ARBA00022448"/>
    </source>
</evidence>
<protein>
    <submittedName>
        <fullName evidence="10">Iron(III) transport system permease protein</fullName>
    </submittedName>
</protein>
<feature type="transmembrane region" description="Helical" evidence="8">
    <location>
        <begin position="20"/>
        <end position="42"/>
    </location>
</feature>
<feature type="transmembrane region" description="Helical" evidence="8">
    <location>
        <begin position="370"/>
        <end position="392"/>
    </location>
</feature>
<feature type="transmembrane region" description="Helical" evidence="8">
    <location>
        <begin position="113"/>
        <end position="135"/>
    </location>
</feature>
<dbReference type="InterPro" id="IPR035906">
    <property type="entry name" value="MetI-like_sf"/>
</dbReference>
<gene>
    <name evidence="10" type="ORF">SAMN04489757_10412</name>
</gene>
<dbReference type="Pfam" id="PF00528">
    <property type="entry name" value="BPD_transp_1"/>
    <property type="match status" value="2"/>
</dbReference>
<feature type="transmembrane region" description="Helical" evidence="8">
    <location>
        <begin position="260"/>
        <end position="281"/>
    </location>
</feature>
<evidence type="ECO:0000256" key="3">
    <source>
        <dbReference type="ARBA" id="ARBA00022475"/>
    </source>
</evidence>
<feature type="transmembrane region" description="Helical" evidence="8">
    <location>
        <begin position="540"/>
        <end position="560"/>
    </location>
</feature>
<evidence type="ECO:0000256" key="1">
    <source>
        <dbReference type="ARBA" id="ARBA00004429"/>
    </source>
</evidence>
<dbReference type="STRING" id="1527.SAMN04489757_10412"/>
<evidence type="ECO:0000256" key="7">
    <source>
        <dbReference type="ARBA" id="ARBA00023136"/>
    </source>
</evidence>
<evidence type="ECO:0000256" key="8">
    <source>
        <dbReference type="RuleBase" id="RU363032"/>
    </source>
</evidence>
<dbReference type="EMBL" id="FOWD01000004">
    <property type="protein sequence ID" value="SFN90446.1"/>
    <property type="molecule type" value="Genomic_DNA"/>
</dbReference>
<feature type="transmembrane region" description="Helical" evidence="8">
    <location>
        <begin position="431"/>
        <end position="450"/>
    </location>
</feature>
<dbReference type="PROSITE" id="PS50928">
    <property type="entry name" value="ABC_TM1"/>
    <property type="match status" value="2"/>
</dbReference>
<comment type="similarity">
    <text evidence="8">Belongs to the binding-protein-dependent transport system permease family.</text>
</comment>